<evidence type="ECO:0000256" key="3">
    <source>
        <dbReference type="ARBA" id="ARBA00023015"/>
    </source>
</evidence>
<dbReference type="PRINTS" id="PR00367">
    <property type="entry name" value="ETHRSPELEMNT"/>
</dbReference>
<feature type="compositionally biased region" description="Low complexity" evidence="8">
    <location>
        <begin position="82"/>
        <end position="93"/>
    </location>
</feature>
<reference evidence="10 11" key="1">
    <citation type="submission" date="2024-05" db="EMBL/GenBank/DDBJ databases">
        <title>De novo assembly of an allotetraploid wild potato.</title>
        <authorList>
            <person name="Hosaka A.J."/>
        </authorList>
    </citation>
    <scope>NUCLEOTIDE SEQUENCE [LARGE SCALE GENOMIC DNA]</scope>
    <source>
        <tissue evidence="10">Young leaves</tissue>
    </source>
</reference>
<dbReference type="SUPFAM" id="SSF54171">
    <property type="entry name" value="DNA-binding domain"/>
    <property type="match status" value="1"/>
</dbReference>
<evidence type="ECO:0000256" key="6">
    <source>
        <dbReference type="ARBA" id="ARBA00023163"/>
    </source>
</evidence>
<feature type="domain" description="AP2/ERF" evidence="9">
    <location>
        <begin position="116"/>
        <end position="174"/>
    </location>
</feature>
<dbReference type="Pfam" id="PF00847">
    <property type="entry name" value="AP2"/>
    <property type="match status" value="1"/>
</dbReference>
<keyword evidence="11" id="KW-1185">Reference proteome</keyword>
<gene>
    <name evidence="10" type="ORF">AABB24_009784</name>
</gene>
<dbReference type="FunFam" id="3.30.730.10:FF:000001">
    <property type="entry name" value="Ethylene-responsive transcription factor 2"/>
    <property type="match status" value="1"/>
</dbReference>
<evidence type="ECO:0000256" key="4">
    <source>
        <dbReference type="ARBA" id="ARBA00023125"/>
    </source>
</evidence>
<dbReference type="GO" id="GO:0005634">
    <property type="term" value="C:nucleus"/>
    <property type="evidence" value="ECO:0007669"/>
    <property type="project" value="UniProtKB-SubCell"/>
</dbReference>
<protein>
    <recommendedName>
        <fullName evidence="9">AP2/ERF domain-containing protein</fullName>
    </recommendedName>
</protein>
<evidence type="ECO:0000313" key="11">
    <source>
        <dbReference type="Proteomes" id="UP001627284"/>
    </source>
</evidence>
<accession>A0ABD2UMJ0</accession>
<keyword evidence="3" id="KW-0805">Transcription regulation</keyword>
<dbReference type="GO" id="GO:0003677">
    <property type="term" value="F:DNA binding"/>
    <property type="evidence" value="ECO:0007669"/>
    <property type="project" value="UniProtKB-KW"/>
</dbReference>
<dbReference type="SMART" id="SM00380">
    <property type="entry name" value="AP2"/>
    <property type="match status" value="1"/>
</dbReference>
<comment type="subcellular location">
    <subcellularLocation>
        <location evidence="1">Nucleus</location>
    </subcellularLocation>
</comment>
<keyword evidence="2" id="KW-0611">Plant defense</keyword>
<dbReference type="InterPro" id="IPR044808">
    <property type="entry name" value="ERF_plant"/>
</dbReference>
<evidence type="ECO:0000256" key="2">
    <source>
        <dbReference type="ARBA" id="ARBA00022821"/>
    </source>
</evidence>
<dbReference type="PANTHER" id="PTHR31190:SF105">
    <property type="entry name" value="ETHYLENE-RESPONSIVE TRANSCRIPTION FACTOR 1B-LIKE"/>
    <property type="match status" value="1"/>
</dbReference>
<keyword evidence="7" id="KW-0539">Nucleus</keyword>
<evidence type="ECO:0000256" key="7">
    <source>
        <dbReference type="ARBA" id="ARBA00023242"/>
    </source>
</evidence>
<proteinExistence type="predicted"/>
<dbReference type="CDD" id="cd00018">
    <property type="entry name" value="AP2"/>
    <property type="match status" value="1"/>
</dbReference>
<dbReference type="InterPro" id="IPR036955">
    <property type="entry name" value="AP2/ERF_dom_sf"/>
</dbReference>
<dbReference type="Proteomes" id="UP001627284">
    <property type="component" value="Unassembled WGS sequence"/>
</dbReference>
<comment type="caution">
    <text evidence="10">The sequence shown here is derived from an EMBL/GenBank/DDBJ whole genome shotgun (WGS) entry which is preliminary data.</text>
</comment>
<feature type="non-terminal residue" evidence="10">
    <location>
        <position position="1"/>
    </location>
</feature>
<evidence type="ECO:0000259" key="9">
    <source>
        <dbReference type="PROSITE" id="PS51032"/>
    </source>
</evidence>
<evidence type="ECO:0000256" key="1">
    <source>
        <dbReference type="ARBA" id="ARBA00004123"/>
    </source>
</evidence>
<evidence type="ECO:0000256" key="5">
    <source>
        <dbReference type="ARBA" id="ARBA00023159"/>
    </source>
</evidence>
<dbReference type="InterPro" id="IPR016177">
    <property type="entry name" value="DNA-bd_dom_sf"/>
</dbReference>
<organism evidence="10 11">
    <name type="scientific">Solanum stoloniferum</name>
    <dbReference type="NCBI Taxonomy" id="62892"/>
    <lineage>
        <taxon>Eukaryota</taxon>
        <taxon>Viridiplantae</taxon>
        <taxon>Streptophyta</taxon>
        <taxon>Embryophyta</taxon>
        <taxon>Tracheophyta</taxon>
        <taxon>Spermatophyta</taxon>
        <taxon>Magnoliopsida</taxon>
        <taxon>eudicotyledons</taxon>
        <taxon>Gunneridae</taxon>
        <taxon>Pentapetalae</taxon>
        <taxon>asterids</taxon>
        <taxon>lamiids</taxon>
        <taxon>Solanales</taxon>
        <taxon>Solanaceae</taxon>
        <taxon>Solanoideae</taxon>
        <taxon>Solaneae</taxon>
        <taxon>Solanum</taxon>
    </lineage>
</organism>
<dbReference type="InterPro" id="IPR001471">
    <property type="entry name" value="AP2/ERF_dom"/>
</dbReference>
<feature type="compositionally biased region" description="Basic and acidic residues" evidence="8">
    <location>
        <begin position="95"/>
        <end position="115"/>
    </location>
</feature>
<dbReference type="Gene3D" id="3.30.730.10">
    <property type="entry name" value="AP2/ERF domain"/>
    <property type="match status" value="1"/>
</dbReference>
<keyword evidence="6" id="KW-0804">Transcription</keyword>
<sequence length="244" mass="27855">LLNNFESLLTTQKNTKNQKMSSNSSPLEIDTSFSHSNLLFFQDQSPWSSNDLFFNDPFVDIDEYPPIIIPCNHQDIVVESSNTTTTTSKASSHNSHHDQEEVTSQEKKQEDDQQKHYIGVRKRPWGKYASEIRDSTRNGIRVWLGTFDTAEEAALAYDQAALSMRGPWSLLNFPIEDVKKSLEKIEYSCKDGLSPAAVLKATHKTRRVKHKRSSKKKNNKNLENVFVFEDLGVELLEELLMTSS</sequence>
<dbReference type="EMBL" id="JBJKTR010000005">
    <property type="protein sequence ID" value="KAL3369147.1"/>
    <property type="molecule type" value="Genomic_DNA"/>
</dbReference>
<evidence type="ECO:0000313" key="10">
    <source>
        <dbReference type="EMBL" id="KAL3369147.1"/>
    </source>
</evidence>
<dbReference type="PANTHER" id="PTHR31190">
    <property type="entry name" value="DNA-BINDING DOMAIN"/>
    <property type="match status" value="1"/>
</dbReference>
<dbReference type="AlphaFoldDB" id="A0ABD2UMJ0"/>
<keyword evidence="4" id="KW-0238">DNA-binding</keyword>
<evidence type="ECO:0000256" key="8">
    <source>
        <dbReference type="SAM" id="MobiDB-lite"/>
    </source>
</evidence>
<keyword evidence="5" id="KW-0010">Activator</keyword>
<feature type="region of interest" description="Disordered" evidence="8">
    <location>
        <begin position="82"/>
        <end position="115"/>
    </location>
</feature>
<dbReference type="GO" id="GO:0006952">
    <property type="term" value="P:defense response"/>
    <property type="evidence" value="ECO:0007669"/>
    <property type="project" value="UniProtKB-KW"/>
</dbReference>
<dbReference type="PROSITE" id="PS51032">
    <property type="entry name" value="AP2_ERF"/>
    <property type="match status" value="1"/>
</dbReference>
<name>A0ABD2UMJ0_9SOLN</name>